<accession>A0A2V0PMF2</accession>
<sequence length="109" mass="12407">MSPPMGNISLARRFFGLVENQPLYLMVSIAVGLSVYTPIRHLLTASDVALDREARDYADHMAENPRTLARARRYEGGILGFAASLRPWPEVITLPARYDPQHHFKTTRW</sequence>
<dbReference type="InterPro" id="IPR010530">
    <property type="entry name" value="B12D"/>
</dbReference>
<dbReference type="Proteomes" id="UP000247498">
    <property type="component" value="Unassembled WGS sequence"/>
</dbReference>
<comment type="caution">
    <text evidence="1">The sequence shown here is derived from an EMBL/GenBank/DDBJ whole genome shotgun (WGS) entry which is preliminary data.</text>
</comment>
<gene>
    <name evidence="1" type="ORF">Rsub_11065</name>
</gene>
<evidence type="ECO:0000313" key="1">
    <source>
        <dbReference type="EMBL" id="GBF98245.1"/>
    </source>
</evidence>
<reference evidence="1 2" key="1">
    <citation type="journal article" date="2018" name="Sci. Rep.">
        <title>Raphidocelis subcapitata (=Pseudokirchneriella subcapitata) provides an insight into genome evolution and environmental adaptations in the Sphaeropleales.</title>
        <authorList>
            <person name="Suzuki S."/>
            <person name="Yamaguchi H."/>
            <person name="Nakajima N."/>
            <person name="Kawachi M."/>
        </authorList>
    </citation>
    <scope>NUCLEOTIDE SEQUENCE [LARGE SCALE GENOMIC DNA]</scope>
    <source>
        <strain evidence="1 2">NIES-35</strain>
    </source>
</reference>
<keyword evidence="2" id="KW-1185">Reference proteome</keyword>
<organism evidence="1 2">
    <name type="scientific">Raphidocelis subcapitata</name>
    <dbReference type="NCBI Taxonomy" id="307507"/>
    <lineage>
        <taxon>Eukaryota</taxon>
        <taxon>Viridiplantae</taxon>
        <taxon>Chlorophyta</taxon>
        <taxon>core chlorophytes</taxon>
        <taxon>Chlorophyceae</taxon>
        <taxon>CS clade</taxon>
        <taxon>Sphaeropleales</taxon>
        <taxon>Selenastraceae</taxon>
        <taxon>Raphidocelis</taxon>
    </lineage>
</organism>
<proteinExistence type="predicted"/>
<dbReference type="InParanoid" id="A0A2V0PMF2"/>
<dbReference type="OrthoDB" id="5511684at2759"/>
<dbReference type="EMBL" id="BDRX01000119">
    <property type="protein sequence ID" value="GBF98245.1"/>
    <property type="molecule type" value="Genomic_DNA"/>
</dbReference>
<evidence type="ECO:0000313" key="2">
    <source>
        <dbReference type="Proteomes" id="UP000247498"/>
    </source>
</evidence>
<protein>
    <submittedName>
        <fullName evidence="1">Uncharacterized protein</fullName>
    </submittedName>
</protein>
<dbReference type="AlphaFoldDB" id="A0A2V0PMF2"/>
<dbReference type="Pfam" id="PF06522">
    <property type="entry name" value="B12D"/>
    <property type="match status" value="1"/>
</dbReference>
<name>A0A2V0PMF2_9CHLO</name>